<evidence type="ECO:0000256" key="15">
    <source>
        <dbReference type="SAM" id="MobiDB-lite"/>
    </source>
</evidence>
<dbReference type="SMART" id="SM00181">
    <property type="entry name" value="EGF"/>
    <property type="match status" value="10"/>
</dbReference>
<keyword evidence="12 13" id="KW-0424">Laminin EGF-like domain</keyword>
<feature type="compositionally biased region" description="Polar residues" evidence="15">
    <location>
        <begin position="1318"/>
        <end position="1330"/>
    </location>
</feature>
<dbReference type="FunFam" id="2.10.25.10:FF:000101">
    <property type="entry name" value="Laminin subunit beta 1"/>
    <property type="match status" value="1"/>
</dbReference>
<evidence type="ECO:0000256" key="4">
    <source>
        <dbReference type="ARBA" id="ARBA00022553"/>
    </source>
</evidence>
<dbReference type="GO" id="GO:0043256">
    <property type="term" value="C:laminin complex"/>
    <property type="evidence" value="ECO:0007669"/>
    <property type="project" value="TreeGrafter"/>
</dbReference>
<feature type="domain" description="Laminin EGF-like" evidence="17">
    <location>
        <begin position="457"/>
        <end position="508"/>
    </location>
</feature>
<feature type="disulfide bond" evidence="13">
    <location>
        <begin position="1049"/>
        <end position="1058"/>
    </location>
</feature>
<feature type="domain" description="Laminin EGF-like" evidence="17">
    <location>
        <begin position="911"/>
        <end position="967"/>
    </location>
</feature>
<protein>
    <submittedName>
        <fullName evidence="20">Laminin subunit beta 1</fullName>
    </submittedName>
</protein>
<dbReference type="Pfam" id="PF24973">
    <property type="entry name" value="EGF_LMN_ATRN"/>
    <property type="match status" value="2"/>
</dbReference>
<feature type="domain" description="Laminin N-terminal" evidence="19">
    <location>
        <begin position="31"/>
        <end position="270"/>
    </location>
</feature>
<dbReference type="FunFam" id="2.170.300.10:FF:000001">
    <property type="entry name" value="Laminin subunit beta-1"/>
    <property type="match status" value="1"/>
</dbReference>
<dbReference type="GO" id="GO:0070831">
    <property type="term" value="P:basement membrane assembly"/>
    <property type="evidence" value="ECO:0007669"/>
    <property type="project" value="TreeGrafter"/>
</dbReference>
<feature type="disulfide bond" evidence="13">
    <location>
        <begin position="1127"/>
        <end position="1144"/>
    </location>
</feature>
<feature type="region of interest" description="Disordered" evidence="15">
    <location>
        <begin position="1303"/>
        <end position="1364"/>
    </location>
</feature>
<evidence type="ECO:0000256" key="7">
    <source>
        <dbReference type="ARBA" id="ARBA00022869"/>
    </source>
</evidence>
<dbReference type="GO" id="GO:0150043">
    <property type="term" value="F:structural constituent of synapse-associated extracellular matrix"/>
    <property type="evidence" value="ECO:0007669"/>
    <property type="project" value="TreeGrafter"/>
</dbReference>
<dbReference type="Ensembl" id="ENSSAUT00010048779.1">
    <property type="protein sequence ID" value="ENSSAUP00010046412.1"/>
    <property type="gene ID" value="ENSSAUG00010018699.1"/>
</dbReference>
<comment type="caution">
    <text evidence="13">Lacks conserved residue(s) required for the propagation of feature annotation.</text>
</comment>
<feature type="disulfide bond" evidence="13">
    <location>
        <begin position="788"/>
        <end position="797"/>
    </location>
</feature>
<proteinExistence type="predicted"/>
<dbReference type="GO" id="GO:0009887">
    <property type="term" value="P:animal organ morphogenesis"/>
    <property type="evidence" value="ECO:0007669"/>
    <property type="project" value="TreeGrafter"/>
</dbReference>
<sequence length="1721" mass="188991">FWVLQLKTISLPAALWCPIRAQYPEFADVCTEGSCYPATGDLLIGRAHKLTASSTCGVKKPERFCIVGHLEEEKKCFACDSSKMYDDDNNHVSHTIENVVTTFAHNRLKTWWQSENGVENVTIQLDLEAEFHFTHLIMTFKTFRPAAMVIERSMDFGKTWQVYRYFAYDCESSFPGVSSGPLAKVDEVICDTRYSDIEPSTEGEVIFRVLDPAFEIEDPYSLRIQNMLKITNIRTKFIKLHTLGDNLLDSRDEVTEKYYYALYDMVVRGNCFCYGHASECAPMDGAPTGAEGMVHGRCVCNHNTEGLNCERCRDFHHDLPWRPAEGRNTNACKRCECNHHSTSCHFDLAVYMTTGNMSGGVCEDCQHNTVGRQCEQCAPFFFQHPNRDLRDPNVCEQCNCDPDGSLQGGLCDARTDVQAGLISGQCRCKVNVEGERCDACRQGHFGLGQGPDGCLPCTCNPLGTLPGGNPCNSETGSCFCKRLVDGHNCDQCLPQHWGLSNDMDGCRPCDCDQGGAVNNNCDPLSGQCVCREHMFGRRCDQVESGFYFIALDHYTYEAEDAKHGPGVTVVPRPYPLDRSPTWTGMGFVNVPEGAYLEFSINNIPESMDYDILIRYEPQLPEQWEQVNVRVQRPIFNPPNYSGHCSNSIQSGDDQSISLPPGSRHMLLLRPICFEQGLNYTVRLSLPLYSSVSDVQSPYTLIDSLVLIPRVRELDMFHGIDGEGAWDTFQRYRCLESSQSVIKSPMTDICNDYIFSVSALLHKGAMACQCDPQGSLSALCDPSGGQCRCRPNVVGRNCDHCAPATFLFSPAGCRPCECNLRGSVNAMCHEATGQCECVSGATGRQCSHCLPGFWGFPQCRPCNCNGHSEYCHPQTGECQGCRDFTTGHHCERCLNGYHGDPELGSGDHCRACMCPDGPRSGRQFSDSCYLLGNQLVCVCSPGYKGARCDECAPGYFGNPLVPGGRCLPCQCNNNIDMHDPGSCDARTGACVKCLYHTEGYACQHCKLGYYGNAGTQSCRKCMCYPMGTAPQACSSPDDCQCDQLSGQCPCQPNVVGQNCDRCAADTWNIASGTGCQRCDCDPDHSYGSSCNEVTGQCSCKPGFGGKTCRECRELFWGDPKVKCHACECDARGISSDQCHRATGQCTCVEGVSGLKCDQCARGFQGEFPSCEPCHQCFAVWDNVVGELTNQTQRLEAQVAELKSSGVTAPYKELVGSLERNAKAVREIVESNPAAVKLDGVMSYLNGKLNTSEETLDLLHGDANATDANFDALTDEASRLEQSVKELRQQVESFPRLSSGAMDSISAAHRQSRMAELRANASTSDPGNTVEQSAAVRKATEDKLSGGQKEFDRKHQRNQKKLDKLSNELKQHELVSLSEKVCGGAADGDSCSGSSCGGLGCRGDGAPQCGGEGCGGLVITSEKALKSAKDLDQEILTAMQEVDKLSRMVWEANNRANAAKVNAMEVLIKSNRSKERVEQSNDQLRNLIKEIRDLLTNEKADVAVIEAVANEVLTLEMPTSTEKLQELTKEIREKVGTLTSVESILSQSADNIQAAEALLKQAKAASEQASNMKDTAEVVKAALDESERAQSVAMDAIQLAQNNTKGTMDLLVTVSLTSDLQDYSTRKTGSCELNKLEEAEELVGDKGESVLQARRKADELQQEAKELLAQSSAKLQRLKLERSYESNQRVLEAKAEELAELELKVREVLDEISHKVTLYSTCQ</sequence>
<keyword evidence="21" id="KW-1185">Reference proteome</keyword>
<reference evidence="20" key="3">
    <citation type="submission" date="2025-09" db="UniProtKB">
        <authorList>
            <consortium name="Ensembl"/>
        </authorList>
    </citation>
    <scope>IDENTIFICATION</scope>
</reference>
<dbReference type="FunFam" id="2.10.25.10:FF:000135">
    <property type="entry name" value="Laminin subunit beta 4"/>
    <property type="match status" value="2"/>
</dbReference>
<dbReference type="PROSITE" id="PS50027">
    <property type="entry name" value="EGF_LAM_2"/>
    <property type="match status" value="12"/>
</dbReference>
<evidence type="ECO:0000256" key="13">
    <source>
        <dbReference type="PROSITE-ProRule" id="PRU00460"/>
    </source>
</evidence>
<feature type="disulfide bond" evidence="13">
    <location>
        <begin position="1077"/>
        <end position="1089"/>
    </location>
</feature>
<dbReference type="InterPro" id="IPR000742">
    <property type="entry name" value="EGF"/>
</dbReference>
<keyword evidence="11" id="KW-0325">Glycoprotein</keyword>
<feature type="disulfide bond" evidence="13">
    <location>
        <begin position="428"/>
        <end position="437"/>
    </location>
</feature>
<feature type="signal peptide" evidence="16">
    <location>
        <begin position="1"/>
        <end position="21"/>
    </location>
</feature>
<feature type="domain" description="Laminin IV type B" evidence="18">
    <location>
        <begin position="548"/>
        <end position="761"/>
    </location>
</feature>
<dbReference type="Gene3D" id="2.60.120.260">
    <property type="entry name" value="Galactose-binding domain-like"/>
    <property type="match status" value="1"/>
</dbReference>
<dbReference type="FunFam" id="2.10.25.10:FF:000145">
    <property type="entry name" value="Laminin subunit beta 1"/>
    <property type="match status" value="1"/>
</dbReference>
<feature type="disulfide bond" evidence="13">
    <location>
        <begin position="492"/>
        <end position="506"/>
    </location>
</feature>
<evidence type="ECO:0000256" key="6">
    <source>
        <dbReference type="ARBA" id="ARBA00022737"/>
    </source>
</evidence>
<evidence type="ECO:0000256" key="1">
    <source>
        <dbReference type="ARBA" id="ARBA00004302"/>
    </source>
</evidence>
<dbReference type="PRINTS" id="PR00011">
    <property type="entry name" value="EGFLAMININ"/>
</dbReference>
<feature type="domain" description="Laminin EGF-like" evidence="17">
    <location>
        <begin position="1077"/>
        <end position="1124"/>
    </location>
</feature>
<feature type="coiled-coil region" evidence="14">
    <location>
        <begin position="1543"/>
        <end position="1573"/>
    </location>
</feature>
<dbReference type="SMART" id="SM00180">
    <property type="entry name" value="EGF_Lam"/>
    <property type="match status" value="13"/>
</dbReference>
<feature type="domain" description="Laminin EGF-like" evidence="17">
    <location>
        <begin position="398"/>
        <end position="456"/>
    </location>
</feature>
<dbReference type="FunFam" id="2.170.300.10:FF:000004">
    <property type="entry name" value="Laminin subunit beta 1"/>
    <property type="match status" value="1"/>
</dbReference>
<dbReference type="FunFam" id="2.10.25.10:FF:000130">
    <property type="entry name" value="Laminin subunit beta 1"/>
    <property type="match status" value="1"/>
</dbReference>
<dbReference type="GO" id="GO:0034446">
    <property type="term" value="P:substrate adhesion-dependent cell spreading"/>
    <property type="evidence" value="ECO:0007669"/>
    <property type="project" value="TreeGrafter"/>
</dbReference>
<dbReference type="FunFam" id="2.10.25.10:FF:000280">
    <property type="entry name" value="Laminin subunit beta 4"/>
    <property type="match status" value="1"/>
</dbReference>
<dbReference type="GO" id="GO:0005178">
    <property type="term" value="F:integrin binding"/>
    <property type="evidence" value="ECO:0007669"/>
    <property type="project" value="TreeGrafter"/>
</dbReference>
<dbReference type="FunFam" id="2.10.25.10:FF:000011">
    <property type="entry name" value="Cadherin EGF LAG seven-pass G-type receptor"/>
    <property type="match status" value="2"/>
</dbReference>
<feature type="disulfide bond" evidence="13">
    <location>
        <begin position="1146"/>
        <end position="1155"/>
    </location>
</feature>
<feature type="domain" description="Laminin EGF-like" evidence="17">
    <location>
        <begin position="767"/>
        <end position="814"/>
    </location>
</feature>
<dbReference type="PANTHER" id="PTHR10574:SF233">
    <property type="entry name" value="LAMININ SUBUNIT BETA-1"/>
    <property type="match status" value="1"/>
</dbReference>
<dbReference type="SUPFAM" id="SSF57196">
    <property type="entry name" value="EGF/Laminin"/>
    <property type="match status" value="12"/>
</dbReference>
<feature type="coiled-coil region" evidence="14">
    <location>
        <begin position="1648"/>
        <end position="1709"/>
    </location>
</feature>
<feature type="disulfide bond" evidence="13">
    <location>
        <begin position="817"/>
        <end position="834"/>
    </location>
</feature>
<feature type="domain" description="Laminin EGF-like" evidence="17">
    <location>
        <begin position="861"/>
        <end position="910"/>
    </location>
</feature>
<feature type="disulfide bond" evidence="13">
    <location>
        <begin position="815"/>
        <end position="827"/>
    </location>
</feature>
<accession>A0A671X5Q6</accession>
<name>A0A671X5Q6_SPAAU</name>
<dbReference type="FunFam" id="2.10.25.10:FF:000090">
    <property type="entry name" value="laminin subunit alpha"/>
    <property type="match status" value="1"/>
</dbReference>
<dbReference type="InterPro" id="IPR056863">
    <property type="entry name" value="LMN_ATRN_NET-like_EGF"/>
</dbReference>
<evidence type="ECO:0000256" key="12">
    <source>
        <dbReference type="ARBA" id="ARBA00023292"/>
    </source>
</evidence>
<gene>
    <name evidence="20" type="primary">LAMB1</name>
    <name evidence="20" type="synonym">lamb1b</name>
</gene>
<dbReference type="GO" id="GO:0016477">
    <property type="term" value="P:cell migration"/>
    <property type="evidence" value="ECO:0007669"/>
    <property type="project" value="TreeGrafter"/>
</dbReference>
<evidence type="ECO:0000259" key="19">
    <source>
        <dbReference type="PROSITE" id="PS51117"/>
    </source>
</evidence>
<evidence type="ECO:0000256" key="2">
    <source>
        <dbReference type="ARBA" id="ARBA00022525"/>
    </source>
</evidence>
<dbReference type="PROSITE" id="PS01248">
    <property type="entry name" value="EGF_LAM_1"/>
    <property type="match status" value="5"/>
</dbReference>
<feature type="coiled-coil region" evidence="14">
    <location>
        <begin position="1426"/>
        <end position="1499"/>
    </location>
</feature>
<dbReference type="GeneTree" id="ENSGT00940000156003"/>
<feature type="disulfide bond" evidence="13">
    <location>
        <begin position="767"/>
        <end position="779"/>
    </location>
</feature>
<feature type="chain" id="PRO_5025632805" evidence="16">
    <location>
        <begin position="22"/>
        <end position="1721"/>
    </location>
</feature>
<evidence type="ECO:0000256" key="8">
    <source>
        <dbReference type="ARBA" id="ARBA00022889"/>
    </source>
</evidence>
<dbReference type="PROSITE" id="PS51116">
    <property type="entry name" value="LAMININ_IVB"/>
    <property type="match status" value="1"/>
</dbReference>
<evidence type="ECO:0000256" key="11">
    <source>
        <dbReference type="ARBA" id="ARBA00023180"/>
    </source>
</evidence>
<dbReference type="SUPFAM" id="SSF49785">
    <property type="entry name" value="Galactose-binding domain-like"/>
    <property type="match status" value="1"/>
</dbReference>
<feature type="disulfide bond" evidence="13">
    <location>
        <begin position="880"/>
        <end position="889"/>
    </location>
</feature>
<feature type="disulfide bond" evidence="13">
    <location>
        <begin position="1079"/>
        <end position="1096"/>
    </location>
</feature>
<evidence type="ECO:0000256" key="10">
    <source>
        <dbReference type="ARBA" id="ARBA00023157"/>
    </source>
</evidence>
<dbReference type="PROSITE" id="PS51117">
    <property type="entry name" value="LAMININ_NTER"/>
    <property type="match status" value="1"/>
</dbReference>
<reference evidence="20" key="2">
    <citation type="submission" date="2025-08" db="UniProtKB">
        <authorList>
            <consortium name="Ensembl"/>
        </authorList>
    </citation>
    <scope>IDENTIFICATION</scope>
</reference>
<dbReference type="Proteomes" id="UP000472265">
    <property type="component" value="Chromosome 14"/>
</dbReference>
<feature type="domain" description="Laminin EGF-like" evidence="17">
    <location>
        <begin position="968"/>
        <end position="1019"/>
    </location>
</feature>
<dbReference type="CDD" id="cd00055">
    <property type="entry name" value="EGF_Lam"/>
    <property type="match status" value="13"/>
</dbReference>
<evidence type="ECO:0000256" key="16">
    <source>
        <dbReference type="SAM" id="SignalP"/>
    </source>
</evidence>
<evidence type="ECO:0000256" key="5">
    <source>
        <dbReference type="ARBA" id="ARBA00022729"/>
    </source>
</evidence>
<evidence type="ECO:0000313" key="21">
    <source>
        <dbReference type="Proteomes" id="UP000472265"/>
    </source>
</evidence>
<evidence type="ECO:0000259" key="18">
    <source>
        <dbReference type="PROSITE" id="PS51116"/>
    </source>
</evidence>
<dbReference type="Pfam" id="PF00055">
    <property type="entry name" value="Laminin_N"/>
    <property type="match status" value="1"/>
</dbReference>
<feature type="domain" description="Laminin EGF-like" evidence="17">
    <location>
        <begin position="271"/>
        <end position="334"/>
    </location>
</feature>
<evidence type="ECO:0000256" key="14">
    <source>
        <dbReference type="SAM" id="Coils"/>
    </source>
</evidence>
<keyword evidence="9 14" id="KW-0175">Coiled coil</keyword>
<keyword evidence="10 13" id="KW-1015">Disulfide bond</keyword>
<evidence type="ECO:0000256" key="3">
    <source>
        <dbReference type="ARBA" id="ARBA00022530"/>
    </source>
</evidence>
<keyword evidence="3" id="KW-0272">Extracellular matrix</keyword>
<keyword evidence="6" id="KW-0677">Repeat</keyword>
<dbReference type="Pfam" id="PF00053">
    <property type="entry name" value="EGF_laminin"/>
    <property type="match status" value="11"/>
</dbReference>
<keyword evidence="7" id="KW-0084">Basement membrane</keyword>
<feature type="disulfide bond" evidence="13">
    <location>
        <begin position="480"/>
        <end position="489"/>
    </location>
</feature>
<dbReference type="CDD" id="cd02795">
    <property type="entry name" value="CBM6-CBM35-CBM36_like"/>
    <property type="match status" value="1"/>
</dbReference>
<feature type="domain" description="Laminin EGF-like" evidence="17">
    <location>
        <begin position="815"/>
        <end position="860"/>
    </location>
</feature>
<feature type="disulfide bond" evidence="13">
    <location>
        <begin position="769"/>
        <end position="786"/>
    </location>
</feature>
<dbReference type="CDD" id="cd22300">
    <property type="entry name" value="cc_LAMB1_C"/>
    <property type="match status" value="1"/>
</dbReference>
<dbReference type="InterPro" id="IPR008979">
    <property type="entry name" value="Galactose-bd-like_sf"/>
</dbReference>
<dbReference type="Gene3D" id="2.10.25.10">
    <property type="entry name" value="Laminin"/>
    <property type="match status" value="9"/>
</dbReference>
<feature type="domain" description="Laminin EGF-like" evidence="17">
    <location>
        <begin position="335"/>
        <end position="397"/>
    </location>
</feature>
<evidence type="ECO:0000313" key="20">
    <source>
        <dbReference type="Ensembl" id="ENSSAUP00010046412.1"/>
    </source>
</evidence>
<evidence type="ECO:0000259" key="17">
    <source>
        <dbReference type="PROSITE" id="PS50027"/>
    </source>
</evidence>
<keyword evidence="8" id="KW-0130">Cell adhesion</keyword>
<dbReference type="GO" id="GO:0009888">
    <property type="term" value="P:tissue development"/>
    <property type="evidence" value="ECO:0007669"/>
    <property type="project" value="TreeGrafter"/>
</dbReference>
<dbReference type="InterPro" id="IPR050440">
    <property type="entry name" value="Laminin/Netrin_ECM"/>
</dbReference>
<dbReference type="Gene3D" id="2.170.300.10">
    <property type="entry name" value="Tie2 ligand-binding domain superfamily"/>
    <property type="match status" value="2"/>
</dbReference>
<feature type="disulfide bond" evidence="13">
    <location>
        <begin position="1125"/>
        <end position="1137"/>
    </location>
</feature>
<keyword evidence="4" id="KW-0597">Phosphoprotein</keyword>
<dbReference type="InterPro" id="IPR002049">
    <property type="entry name" value="LE_dom"/>
</dbReference>
<feature type="domain" description="Laminin EGF-like" evidence="17">
    <location>
        <begin position="1125"/>
        <end position="1171"/>
    </location>
</feature>
<evidence type="ECO:0000256" key="9">
    <source>
        <dbReference type="ARBA" id="ARBA00023054"/>
    </source>
</evidence>
<feature type="disulfide bond" evidence="13">
    <location>
        <begin position="1098"/>
        <end position="1107"/>
    </location>
</feature>
<feature type="domain" description="Laminin EGF-like" evidence="17">
    <location>
        <begin position="1020"/>
        <end position="1076"/>
    </location>
</feature>
<keyword evidence="2" id="KW-0964">Secreted</keyword>
<reference evidence="20" key="1">
    <citation type="submission" date="2021-04" db="EMBL/GenBank/DDBJ databases">
        <authorList>
            <consortium name="Wellcome Sanger Institute Data Sharing"/>
        </authorList>
    </citation>
    <scope>NUCLEOTIDE SEQUENCE [LARGE SCALE GENOMIC DNA]</scope>
</reference>
<comment type="subcellular location">
    <subcellularLocation>
        <location evidence="1">Secreted</location>
        <location evidence="1">Extracellular space</location>
        <location evidence="1">Extracellular matrix</location>
        <location evidence="1">Basement membrane</location>
    </subcellularLocation>
</comment>
<feature type="disulfide bond" evidence="13">
    <location>
        <begin position="300"/>
        <end position="309"/>
    </location>
</feature>
<dbReference type="FunFam" id="2.60.120.260:FF:000010">
    <property type="entry name" value="Laminin subunit beta 1"/>
    <property type="match status" value="1"/>
</dbReference>
<feature type="disulfide bond" evidence="13">
    <location>
        <begin position="938"/>
        <end position="947"/>
    </location>
</feature>
<feature type="disulfide bond" evidence="13">
    <location>
        <begin position="365"/>
        <end position="374"/>
    </location>
</feature>
<feature type="disulfide bond" evidence="13">
    <location>
        <begin position="440"/>
        <end position="454"/>
    </location>
</feature>
<feature type="compositionally biased region" description="Basic and acidic residues" evidence="15">
    <location>
        <begin position="1336"/>
        <end position="1351"/>
    </location>
</feature>
<dbReference type="PANTHER" id="PTHR10574">
    <property type="entry name" value="NETRIN/LAMININ-RELATED"/>
    <property type="match status" value="1"/>
</dbReference>
<organism evidence="20 21">
    <name type="scientific">Sparus aurata</name>
    <name type="common">Gilthead sea bream</name>
    <dbReference type="NCBI Taxonomy" id="8175"/>
    <lineage>
        <taxon>Eukaryota</taxon>
        <taxon>Metazoa</taxon>
        <taxon>Chordata</taxon>
        <taxon>Craniata</taxon>
        <taxon>Vertebrata</taxon>
        <taxon>Euteleostomi</taxon>
        <taxon>Actinopterygii</taxon>
        <taxon>Neopterygii</taxon>
        <taxon>Teleostei</taxon>
        <taxon>Neoteleostei</taxon>
        <taxon>Acanthomorphata</taxon>
        <taxon>Eupercaria</taxon>
        <taxon>Spariformes</taxon>
        <taxon>Sparidae</taxon>
        <taxon>Sparus</taxon>
    </lineage>
</organism>
<dbReference type="Pfam" id="PF21199">
    <property type="entry name" value="LAMININ_IV_B"/>
    <property type="match status" value="1"/>
</dbReference>
<dbReference type="SMART" id="SM00136">
    <property type="entry name" value="LamNT"/>
    <property type="match status" value="1"/>
</dbReference>
<dbReference type="InterPro" id="IPR008211">
    <property type="entry name" value="Laminin_N"/>
</dbReference>
<dbReference type="FunFam" id="2.10.25.10:FF:000065">
    <property type="entry name" value="Laminin subunit beta 1"/>
    <property type="match status" value="1"/>
</dbReference>
<feature type="disulfide bond" evidence="13">
    <location>
        <begin position="836"/>
        <end position="845"/>
    </location>
</feature>
<dbReference type="InterPro" id="IPR013015">
    <property type="entry name" value="Laminin_IV_B"/>
</dbReference>
<keyword evidence="5 16" id="KW-0732">Signal</keyword>
<dbReference type="FunFam" id="2.10.25.10:FF:000138">
    <property type="entry name" value="Laminin subunit beta 1"/>
    <property type="match status" value="1"/>
</dbReference>
<dbReference type="GO" id="GO:0007411">
    <property type="term" value="P:axon guidance"/>
    <property type="evidence" value="ECO:0007669"/>
    <property type="project" value="TreeGrafter"/>
</dbReference>
<feature type="disulfide bond" evidence="13">
    <location>
        <begin position="992"/>
        <end position="1001"/>
    </location>
</feature>